<reference evidence="1" key="3">
    <citation type="submission" date="2022-11" db="EMBL/GenBank/DDBJ databases">
        <title>Role of the vibriolysin VemA secreted by the emergent pathogen Vibrio europaeus in the colonization of Manila clam mucus.</title>
        <authorList>
            <person name="Martinez C."/>
            <person name="Rodriguez S."/>
            <person name="Vences A."/>
            <person name="Barja J.L."/>
            <person name="Toranzo A.E."/>
            <person name="Dubert J."/>
        </authorList>
    </citation>
    <scope>NUCLEOTIDE SEQUENCE</scope>
    <source>
        <strain evidence="1">3454</strain>
    </source>
</reference>
<dbReference type="GeneID" id="78076634"/>
<accession>A0A178JBK4</accession>
<dbReference type="EMBL" id="JAPFIT010000032">
    <property type="protein sequence ID" value="MDC5743142.1"/>
    <property type="molecule type" value="Genomic_DNA"/>
</dbReference>
<dbReference type="InterPro" id="IPR014729">
    <property type="entry name" value="Rossmann-like_a/b/a_fold"/>
</dbReference>
<evidence type="ECO:0000313" key="4">
    <source>
        <dbReference type="Proteomes" id="UP000094761"/>
    </source>
</evidence>
<dbReference type="Proteomes" id="UP001150001">
    <property type="component" value="Unassembled WGS sequence"/>
</dbReference>
<dbReference type="OrthoDB" id="9765475at2"/>
<protein>
    <submittedName>
        <fullName evidence="1">N-acetyl sugar amidotransferase</fullName>
    </submittedName>
</protein>
<dbReference type="Gene3D" id="3.40.50.620">
    <property type="entry name" value="HUPs"/>
    <property type="match status" value="1"/>
</dbReference>
<gene>
    <name evidence="2" type="ORF">AZ468_13040</name>
    <name evidence="3" type="ORF">HOO69_14825</name>
    <name evidence="1" type="ORF">OPW20_24075</name>
</gene>
<dbReference type="AlphaFoldDB" id="A0A178JBK4"/>
<dbReference type="EMBL" id="LUAX01000004">
    <property type="protein sequence ID" value="OAM98908.1"/>
    <property type="molecule type" value="Genomic_DNA"/>
</dbReference>
<dbReference type="Proteomes" id="UP000094761">
    <property type="component" value="Unassembled WGS sequence"/>
</dbReference>
<sequence>MKGEITVCSRCVLDTTVQDIVFDEQGVCNYCHDYDERIAHITYKSPEQRKSDCEQLIEKIKRDGKNQQYDCIVGVSGGVDSSWSLIQAKKLGLRPLAVHMDNGWNSELAQNNIENLISNLDVDLYTHVIDWSEYKGLMQAFFDADVIDVELLYDNAMLAVNYQLAKKHGVKWILSGCNMSTEGVRVPTGWNWLKKDKRNIKAIAKTKNIKLQSFPSIGTLGFIYSEFVKKIKWVPFLDYFEFDKESALNMLEKEFGYKRYPYKHYESVFTRFYQGHLLPEKFDVDKRKLHFSSLILSNQMTRGEALEKLKEIPYPSQKELDEDISYFLKKMSWTKEQLIEYISRPEVKHDAFPSENNFWEYCRKVYFKLFLKK</sequence>
<dbReference type="InterPro" id="IPR020022">
    <property type="entry name" value="N-acetyl_sugar_amidoTrfase"/>
</dbReference>
<organism evidence="2 4">
    <name type="scientific">Vibrio europaeus</name>
    <dbReference type="NCBI Taxonomy" id="300876"/>
    <lineage>
        <taxon>Bacteria</taxon>
        <taxon>Pseudomonadati</taxon>
        <taxon>Pseudomonadota</taxon>
        <taxon>Gammaproteobacteria</taxon>
        <taxon>Vibrionales</taxon>
        <taxon>Vibrionaceae</taxon>
        <taxon>Vibrio</taxon>
        <taxon>Vibrio oreintalis group</taxon>
    </lineage>
</organism>
<proteinExistence type="predicted"/>
<dbReference type="SUPFAM" id="SSF52402">
    <property type="entry name" value="Adenine nucleotide alpha hydrolases-like"/>
    <property type="match status" value="1"/>
</dbReference>
<reference evidence="3 5" key="2">
    <citation type="submission" date="2020-05" db="EMBL/GenBank/DDBJ databases">
        <title>First description outside Europe of the emergent pathogen for shellfish aquaculture Vibrio europaeus.</title>
        <authorList>
            <person name="Dubert J."/>
            <person name="Rojas R."/>
        </authorList>
    </citation>
    <scope>NUCLEOTIDE SEQUENCE [LARGE SCALE GENOMIC DNA]</scope>
    <source>
        <strain evidence="3 5">NPI-1</strain>
    </source>
</reference>
<evidence type="ECO:0000313" key="1">
    <source>
        <dbReference type="EMBL" id="MDC5743142.1"/>
    </source>
</evidence>
<evidence type="ECO:0000313" key="5">
    <source>
        <dbReference type="Proteomes" id="UP000501443"/>
    </source>
</evidence>
<dbReference type="EMBL" id="CP053541">
    <property type="protein sequence ID" value="QJY37768.1"/>
    <property type="molecule type" value="Genomic_DNA"/>
</dbReference>
<dbReference type="NCBIfam" id="TIGR03573">
    <property type="entry name" value="WbuX"/>
    <property type="match status" value="1"/>
</dbReference>
<evidence type="ECO:0000313" key="6">
    <source>
        <dbReference type="Proteomes" id="UP001150001"/>
    </source>
</evidence>
<name>A0A178JBK4_9VIBR</name>
<evidence type="ECO:0000313" key="3">
    <source>
        <dbReference type="EMBL" id="QJY37768.1"/>
    </source>
</evidence>
<reference evidence="2 4" key="1">
    <citation type="submission" date="2016-03" db="EMBL/GenBank/DDBJ databases">
        <title>Draft genome sequence of the Vibrio tubiashii subs. europaeus.</title>
        <authorList>
            <person name="Spinard E."/>
            <person name="Dubert J."/>
            <person name="Nelson D.R."/>
            <person name="Barja J.L."/>
        </authorList>
    </citation>
    <scope>NUCLEOTIDE SEQUENCE [LARGE SCALE GENOMIC DNA]</scope>
    <source>
        <strain evidence="4">PP-638</strain>
        <strain evidence="2">PP2-638</strain>
    </source>
</reference>
<evidence type="ECO:0000313" key="2">
    <source>
        <dbReference type="EMBL" id="OAM98908.1"/>
    </source>
</evidence>
<dbReference type="RefSeq" id="WP_069667781.1">
    <property type="nucleotide sequence ID" value="NZ_CP053541.1"/>
</dbReference>
<dbReference type="Proteomes" id="UP000501443">
    <property type="component" value="Chromosome 1"/>
</dbReference>
<keyword evidence="6" id="KW-1185">Reference proteome</keyword>